<name>A0A7E4VWV6_PANRE</name>
<reference evidence="2" key="1">
    <citation type="journal article" date="2013" name="Genetics">
        <title>The draft genome and transcriptome of Panagrellus redivivus are shaped by the harsh demands of a free-living lifestyle.</title>
        <authorList>
            <person name="Srinivasan J."/>
            <person name="Dillman A.R."/>
            <person name="Macchietto M.G."/>
            <person name="Heikkinen L."/>
            <person name="Lakso M."/>
            <person name="Fracchia K.M."/>
            <person name="Antoshechkin I."/>
            <person name="Mortazavi A."/>
            <person name="Wong G."/>
            <person name="Sternberg P.W."/>
        </authorList>
    </citation>
    <scope>NUCLEOTIDE SEQUENCE [LARGE SCALE GENOMIC DNA]</scope>
    <source>
        <strain evidence="2">MT8872</strain>
    </source>
</reference>
<sequence>MFVYILKELIIAVVFFQGIAVLACNGLQKRRKKFIPSITFNRYITLTPVKTKLTLGFCFVGSVSPPKEGPLTDSVRILDPTLRNFQLQNTLIWLFVFGKGPPGPPDITFPLDFGDGNEPVKDPHRPTLRTRAFLSILLKRQVVSCSCSSKGAV</sequence>
<keyword evidence="1" id="KW-0472">Membrane</keyword>
<dbReference type="WBParaSite" id="Pan_g3745.t1">
    <property type="protein sequence ID" value="Pan_g3745.t1"/>
    <property type="gene ID" value="Pan_g3745"/>
</dbReference>
<keyword evidence="1" id="KW-0812">Transmembrane</keyword>
<reference evidence="3" key="2">
    <citation type="submission" date="2020-10" db="UniProtKB">
        <authorList>
            <consortium name="WormBaseParasite"/>
        </authorList>
    </citation>
    <scope>IDENTIFICATION</scope>
</reference>
<proteinExistence type="predicted"/>
<protein>
    <submittedName>
        <fullName evidence="3">Secreted protein</fullName>
    </submittedName>
</protein>
<dbReference type="Proteomes" id="UP000492821">
    <property type="component" value="Unassembled WGS sequence"/>
</dbReference>
<accession>A0A7E4VWV6</accession>
<organism evidence="2 3">
    <name type="scientific">Panagrellus redivivus</name>
    <name type="common">Microworm</name>
    <dbReference type="NCBI Taxonomy" id="6233"/>
    <lineage>
        <taxon>Eukaryota</taxon>
        <taxon>Metazoa</taxon>
        <taxon>Ecdysozoa</taxon>
        <taxon>Nematoda</taxon>
        <taxon>Chromadorea</taxon>
        <taxon>Rhabditida</taxon>
        <taxon>Tylenchina</taxon>
        <taxon>Panagrolaimomorpha</taxon>
        <taxon>Panagrolaimoidea</taxon>
        <taxon>Panagrolaimidae</taxon>
        <taxon>Panagrellus</taxon>
    </lineage>
</organism>
<dbReference type="AlphaFoldDB" id="A0A7E4VWV6"/>
<feature type="transmembrane region" description="Helical" evidence="1">
    <location>
        <begin position="6"/>
        <end position="27"/>
    </location>
</feature>
<evidence type="ECO:0000313" key="3">
    <source>
        <dbReference type="WBParaSite" id="Pan_g3745.t1"/>
    </source>
</evidence>
<dbReference type="PROSITE" id="PS51257">
    <property type="entry name" value="PROKAR_LIPOPROTEIN"/>
    <property type="match status" value="1"/>
</dbReference>
<keyword evidence="2" id="KW-1185">Reference proteome</keyword>
<evidence type="ECO:0000256" key="1">
    <source>
        <dbReference type="SAM" id="Phobius"/>
    </source>
</evidence>
<evidence type="ECO:0000313" key="2">
    <source>
        <dbReference type="Proteomes" id="UP000492821"/>
    </source>
</evidence>
<keyword evidence="1" id="KW-1133">Transmembrane helix</keyword>